<reference evidence="2 3" key="1">
    <citation type="submission" date="2018-11" db="EMBL/GenBank/DDBJ databases">
        <title>Genome sequencing and assembly of Clostridium tagluense strain A121.</title>
        <authorList>
            <person name="Murakami T."/>
            <person name="Segawa T."/>
            <person name="Shcherbakova V.A."/>
            <person name="Mori H."/>
            <person name="Yoshimura Y."/>
        </authorList>
    </citation>
    <scope>NUCLEOTIDE SEQUENCE [LARGE SCALE GENOMIC DNA]</scope>
    <source>
        <strain evidence="2 3">A121</strain>
    </source>
</reference>
<evidence type="ECO:0000259" key="1">
    <source>
        <dbReference type="Pfam" id="PF00561"/>
    </source>
</evidence>
<dbReference type="Gene3D" id="3.40.50.1820">
    <property type="entry name" value="alpha/beta hydrolase"/>
    <property type="match status" value="1"/>
</dbReference>
<evidence type="ECO:0000313" key="3">
    <source>
        <dbReference type="Proteomes" id="UP000287872"/>
    </source>
</evidence>
<dbReference type="Pfam" id="PF00561">
    <property type="entry name" value="Abhydrolase_1"/>
    <property type="match status" value="1"/>
</dbReference>
<name>A0A401UQS0_9CLOT</name>
<dbReference type="SUPFAM" id="SSF53474">
    <property type="entry name" value="alpha/beta-Hydrolases"/>
    <property type="match status" value="1"/>
</dbReference>
<gene>
    <name evidence="2" type="ORF">Ctaglu_34840</name>
</gene>
<dbReference type="InterPro" id="IPR029058">
    <property type="entry name" value="AB_hydrolase_fold"/>
</dbReference>
<dbReference type="AlphaFoldDB" id="A0A401UQS0"/>
<proteinExistence type="predicted"/>
<dbReference type="OrthoDB" id="1817159at2"/>
<protein>
    <submittedName>
        <fullName evidence="2">Alpha/beta hydrolase</fullName>
    </submittedName>
</protein>
<sequence>MTVFAIILGVIVCLNIIGFAINKIFFSNELEAVSPYGQMVEIKEQKMHVYSMGDGEKTFVLLPGFGVSLPSADFGPLMRELSKEYTVVCIEYFGIGFSDQTDTPRTNENYTEEIRTALSLAGFKAPYVLMPHSASGIYSEYYAAKYPDEVSAIIMLDTTSTAKTGTGNPPKFLFGIAKLQQACGLTRINGLMHPSQKSENGYNEKEISDYKLFAYYVLNDTIINQSYRMLENIKEVNAIGFPQEIPVLKLISSQTEKKAGAEYQINHLNRLGAKAESRIIDCSHFIYQTNVTDICDAVSTFLEKIN</sequence>
<dbReference type="InterPro" id="IPR050266">
    <property type="entry name" value="AB_hydrolase_sf"/>
</dbReference>
<organism evidence="2 3">
    <name type="scientific">Clostridium tagluense</name>
    <dbReference type="NCBI Taxonomy" id="360422"/>
    <lineage>
        <taxon>Bacteria</taxon>
        <taxon>Bacillati</taxon>
        <taxon>Bacillota</taxon>
        <taxon>Clostridia</taxon>
        <taxon>Eubacteriales</taxon>
        <taxon>Clostridiaceae</taxon>
        <taxon>Clostridium</taxon>
    </lineage>
</organism>
<dbReference type="GO" id="GO:0016020">
    <property type="term" value="C:membrane"/>
    <property type="evidence" value="ECO:0007669"/>
    <property type="project" value="TreeGrafter"/>
</dbReference>
<dbReference type="RefSeq" id="WP_125004039.1">
    <property type="nucleotide sequence ID" value="NZ_BHYK01000022.1"/>
</dbReference>
<keyword evidence="3" id="KW-1185">Reference proteome</keyword>
<dbReference type="PANTHER" id="PTHR43798">
    <property type="entry name" value="MONOACYLGLYCEROL LIPASE"/>
    <property type="match status" value="1"/>
</dbReference>
<dbReference type="PANTHER" id="PTHR43798:SF33">
    <property type="entry name" value="HYDROLASE, PUTATIVE (AFU_ORTHOLOGUE AFUA_2G14860)-RELATED"/>
    <property type="match status" value="1"/>
</dbReference>
<dbReference type="InterPro" id="IPR000073">
    <property type="entry name" value="AB_hydrolase_1"/>
</dbReference>
<accession>A0A401UQS0</accession>
<keyword evidence="2" id="KW-0378">Hydrolase</keyword>
<dbReference type="EMBL" id="BHYK01000022">
    <property type="protein sequence ID" value="GCD11861.1"/>
    <property type="molecule type" value="Genomic_DNA"/>
</dbReference>
<comment type="caution">
    <text evidence="2">The sequence shown here is derived from an EMBL/GenBank/DDBJ whole genome shotgun (WGS) entry which is preliminary data.</text>
</comment>
<dbReference type="Proteomes" id="UP000287872">
    <property type="component" value="Unassembled WGS sequence"/>
</dbReference>
<feature type="domain" description="AB hydrolase-1" evidence="1">
    <location>
        <begin position="58"/>
        <end position="162"/>
    </location>
</feature>
<dbReference type="GO" id="GO:0016787">
    <property type="term" value="F:hydrolase activity"/>
    <property type="evidence" value="ECO:0007669"/>
    <property type="project" value="UniProtKB-KW"/>
</dbReference>
<evidence type="ECO:0000313" key="2">
    <source>
        <dbReference type="EMBL" id="GCD11861.1"/>
    </source>
</evidence>